<protein>
    <submittedName>
        <fullName evidence="7">ABC transporter permease</fullName>
    </submittedName>
</protein>
<organism evidence="7 8">
    <name type="scientific">Catenulispora pinistramenti</name>
    <dbReference type="NCBI Taxonomy" id="2705254"/>
    <lineage>
        <taxon>Bacteria</taxon>
        <taxon>Bacillati</taxon>
        <taxon>Actinomycetota</taxon>
        <taxon>Actinomycetes</taxon>
        <taxon>Catenulisporales</taxon>
        <taxon>Catenulisporaceae</taxon>
        <taxon>Catenulispora</taxon>
    </lineage>
</organism>
<evidence type="ECO:0000256" key="5">
    <source>
        <dbReference type="ARBA" id="ARBA00023136"/>
    </source>
</evidence>
<evidence type="ECO:0000313" key="8">
    <source>
        <dbReference type="Proteomes" id="UP000730482"/>
    </source>
</evidence>
<dbReference type="Proteomes" id="UP000730482">
    <property type="component" value="Unassembled WGS sequence"/>
</dbReference>
<feature type="transmembrane region" description="Helical" evidence="6">
    <location>
        <begin position="218"/>
        <end position="236"/>
    </location>
</feature>
<comment type="subcellular location">
    <subcellularLocation>
        <location evidence="1">Cell membrane</location>
        <topology evidence="1">Multi-pass membrane protein</topology>
    </subcellularLocation>
</comment>
<keyword evidence="5 6" id="KW-0472">Membrane</keyword>
<evidence type="ECO:0000256" key="6">
    <source>
        <dbReference type="SAM" id="Phobius"/>
    </source>
</evidence>
<evidence type="ECO:0000256" key="3">
    <source>
        <dbReference type="ARBA" id="ARBA00022692"/>
    </source>
</evidence>
<feature type="transmembrane region" description="Helical" evidence="6">
    <location>
        <begin position="188"/>
        <end position="211"/>
    </location>
</feature>
<keyword evidence="8" id="KW-1185">Reference proteome</keyword>
<feature type="transmembrane region" description="Helical" evidence="6">
    <location>
        <begin position="276"/>
        <end position="293"/>
    </location>
</feature>
<evidence type="ECO:0000256" key="1">
    <source>
        <dbReference type="ARBA" id="ARBA00004651"/>
    </source>
</evidence>
<evidence type="ECO:0000256" key="4">
    <source>
        <dbReference type="ARBA" id="ARBA00022989"/>
    </source>
</evidence>
<feature type="transmembrane region" description="Helical" evidence="6">
    <location>
        <begin position="70"/>
        <end position="91"/>
    </location>
</feature>
<sequence length="434" mass="45213">MAVATIAAAPTAIAGGTEADTRRYTAGATQIIMGLVMLLGFGLGTRTAHGASTTFGMTLVSKQGTHVPDWVFPARPVIVALAVAVVLLGAARLAVQLPRRWRLIGTSVVLFCFTFAFMAWSAADPKGGERLILPSVLDSMVIAAVPLVLGALGGVVSERSGVVNVAIEGQLLFGGFMTALVGTATHSLWIGVIAGVLAGALMGLLLAVLAIRYLIEQVVLGVVLNLLALGVTGFLFKSLMQTNQNSYNNLTPFTTVRIPGLASIWVIGPVAFDQPLIVYIAVFLVVLVHLGLFHTRWGLRTRAVGEHPAAADTVGVKVLRLRYRNVMLGGAFAGLGGAWLVGNVGNFTENMTNGKGFIALAAVIFGRWSPFGALAAAALFGFTDALASQTSSLQLPIPSDLLTTLPYVATLFAVAGLIGRVRAPAADGKPYIKG</sequence>
<keyword evidence="4 6" id="KW-1133">Transmembrane helix</keyword>
<gene>
    <name evidence="7" type="ORF">KGQ19_37820</name>
</gene>
<dbReference type="Pfam" id="PF02653">
    <property type="entry name" value="BPD_transp_2"/>
    <property type="match status" value="1"/>
</dbReference>
<accession>A0ABS5L3D6</accession>
<feature type="transmembrane region" description="Helical" evidence="6">
    <location>
        <begin position="401"/>
        <end position="421"/>
    </location>
</feature>
<dbReference type="EMBL" id="JAAFYZ010000200">
    <property type="protein sequence ID" value="MBS2552630.1"/>
    <property type="molecule type" value="Genomic_DNA"/>
</dbReference>
<feature type="transmembrane region" description="Helical" evidence="6">
    <location>
        <begin position="357"/>
        <end position="380"/>
    </location>
</feature>
<dbReference type="RefSeq" id="WP_212018399.1">
    <property type="nucleotide sequence ID" value="NZ_JAAFYZ010000200.1"/>
</dbReference>
<keyword evidence="3 6" id="KW-0812">Transmembrane</keyword>
<keyword evidence="2" id="KW-1003">Cell membrane</keyword>
<evidence type="ECO:0000256" key="2">
    <source>
        <dbReference type="ARBA" id="ARBA00022475"/>
    </source>
</evidence>
<dbReference type="PANTHER" id="PTHR43370:SF1">
    <property type="entry name" value="GUANOSINE ABC TRANSPORTER PERMEASE PROTEIN NUPQ"/>
    <property type="match status" value="1"/>
</dbReference>
<proteinExistence type="predicted"/>
<feature type="transmembrane region" description="Helical" evidence="6">
    <location>
        <begin position="162"/>
        <end position="182"/>
    </location>
</feature>
<feature type="transmembrane region" description="Helical" evidence="6">
    <location>
        <begin position="326"/>
        <end position="345"/>
    </location>
</feature>
<dbReference type="CDD" id="cd06580">
    <property type="entry name" value="TM_PBP1_transp_TpRbsC_like"/>
    <property type="match status" value="1"/>
</dbReference>
<dbReference type="InterPro" id="IPR001851">
    <property type="entry name" value="ABC_transp_permease"/>
</dbReference>
<feature type="transmembrane region" description="Helical" evidence="6">
    <location>
        <begin position="135"/>
        <end position="155"/>
    </location>
</feature>
<reference evidence="7 8" key="1">
    <citation type="submission" date="2020-02" db="EMBL/GenBank/DDBJ databases">
        <title>Acidophilic actinobacteria isolated from forest soil.</title>
        <authorList>
            <person name="Golinska P."/>
        </authorList>
    </citation>
    <scope>NUCLEOTIDE SEQUENCE [LARGE SCALE GENOMIC DNA]</scope>
    <source>
        <strain evidence="7 8">NL8</strain>
    </source>
</reference>
<evidence type="ECO:0000313" key="7">
    <source>
        <dbReference type="EMBL" id="MBS2552630.1"/>
    </source>
</evidence>
<comment type="caution">
    <text evidence="7">The sequence shown here is derived from an EMBL/GenBank/DDBJ whole genome shotgun (WGS) entry which is preliminary data.</text>
</comment>
<dbReference type="PANTHER" id="PTHR43370">
    <property type="entry name" value="SUGAR ABC TRANSPORTER INTEGRAL MEMBRANE PROTEIN-RELATED"/>
    <property type="match status" value="1"/>
</dbReference>
<name>A0ABS5L3D6_9ACTN</name>
<feature type="transmembrane region" description="Helical" evidence="6">
    <location>
        <begin position="31"/>
        <end position="50"/>
    </location>
</feature>
<feature type="transmembrane region" description="Helical" evidence="6">
    <location>
        <begin position="103"/>
        <end position="123"/>
    </location>
</feature>